<dbReference type="PROSITE" id="PS51257">
    <property type="entry name" value="PROKAR_LIPOPROTEIN"/>
    <property type="match status" value="1"/>
</dbReference>
<reference evidence="5" key="1">
    <citation type="submission" date="2020-08" db="EMBL/GenBank/DDBJ databases">
        <title>Genome public.</title>
        <authorList>
            <person name="Liu C."/>
            <person name="Sun Q."/>
        </authorList>
    </citation>
    <scope>NUCLEOTIDE SEQUENCE</scope>
    <source>
        <strain evidence="5">NSJ-63</strain>
    </source>
</reference>
<dbReference type="SUPFAM" id="SSF53850">
    <property type="entry name" value="Periplasmic binding protein-like II"/>
    <property type="match status" value="1"/>
</dbReference>
<dbReference type="Gene3D" id="3.40.190.10">
    <property type="entry name" value="Periplasmic binding protein-like II"/>
    <property type="match status" value="2"/>
</dbReference>
<accession>A0A926DJ26</accession>
<evidence type="ECO:0000256" key="4">
    <source>
        <dbReference type="ARBA" id="ARBA00022764"/>
    </source>
</evidence>
<dbReference type="GO" id="GO:0019808">
    <property type="term" value="F:polyamine binding"/>
    <property type="evidence" value="ECO:0007669"/>
    <property type="project" value="InterPro"/>
</dbReference>
<dbReference type="GO" id="GO:0015846">
    <property type="term" value="P:polyamine transport"/>
    <property type="evidence" value="ECO:0007669"/>
    <property type="project" value="InterPro"/>
</dbReference>
<dbReference type="InterPro" id="IPR006059">
    <property type="entry name" value="SBP"/>
</dbReference>
<dbReference type="EMBL" id="JACRSS010000005">
    <property type="protein sequence ID" value="MBC8539116.1"/>
    <property type="molecule type" value="Genomic_DNA"/>
</dbReference>
<keyword evidence="2" id="KW-0813">Transport</keyword>
<dbReference type="AlphaFoldDB" id="A0A926DJ26"/>
<name>A0A926DJ26_9FIRM</name>
<protein>
    <submittedName>
        <fullName evidence="5">Extracellular solute-binding protein</fullName>
    </submittedName>
</protein>
<dbReference type="PRINTS" id="PR00909">
    <property type="entry name" value="SPERMDNBNDNG"/>
</dbReference>
<comment type="subcellular location">
    <subcellularLocation>
        <location evidence="1">Periplasm</location>
    </subcellularLocation>
</comment>
<keyword evidence="3" id="KW-0732">Signal</keyword>
<dbReference type="PANTHER" id="PTHR30222:SF17">
    <property type="entry name" value="SPERMIDINE_PUTRESCINE-BINDING PERIPLASMIC PROTEIN"/>
    <property type="match status" value="1"/>
</dbReference>
<evidence type="ECO:0000313" key="6">
    <source>
        <dbReference type="Proteomes" id="UP000617951"/>
    </source>
</evidence>
<dbReference type="RefSeq" id="WP_178618128.1">
    <property type="nucleotide sequence ID" value="NZ_JACRSS010000005.1"/>
</dbReference>
<evidence type="ECO:0000313" key="5">
    <source>
        <dbReference type="EMBL" id="MBC8539116.1"/>
    </source>
</evidence>
<dbReference type="GO" id="GO:0042597">
    <property type="term" value="C:periplasmic space"/>
    <property type="evidence" value="ECO:0007669"/>
    <property type="project" value="UniProtKB-SubCell"/>
</dbReference>
<dbReference type="InterPro" id="IPR001188">
    <property type="entry name" value="Sperm_putr-bd"/>
</dbReference>
<evidence type="ECO:0000256" key="1">
    <source>
        <dbReference type="ARBA" id="ARBA00004418"/>
    </source>
</evidence>
<keyword evidence="6" id="KW-1185">Reference proteome</keyword>
<dbReference type="Proteomes" id="UP000617951">
    <property type="component" value="Unassembled WGS sequence"/>
</dbReference>
<gene>
    <name evidence="5" type="ORF">H8693_09250</name>
</gene>
<dbReference type="PANTHER" id="PTHR30222">
    <property type="entry name" value="SPERMIDINE/PUTRESCINE-BINDING PERIPLASMIC PROTEIN"/>
    <property type="match status" value="1"/>
</dbReference>
<comment type="caution">
    <text evidence="5">The sequence shown here is derived from an EMBL/GenBank/DDBJ whole genome shotgun (WGS) entry which is preliminary data.</text>
</comment>
<organism evidence="5 6">
    <name type="scientific">Guopingia tenuis</name>
    <dbReference type="NCBI Taxonomy" id="2763656"/>
    <lineage>
        <taxon>Bacteria</taxon>
        <taxon>Bacillati</taxon>
        <taxon>Bacillota</taxon>
        <taxon>Clostridia</taxon>
        <taxon>Christensenellales</taxon>
        <taxon>Christensenellaceae</taxon>
        <taxon>Guopingia</taxon>
    </lineage>
</organism>
<evidence type="ECO:0000256" key="3">
    <source>
        <dbReference type="ARBA" id="ARBA00022729"/>
    </source>
</evidence>
<proteinExistence type="predicted"/>
<dbReference type="Pfam" id="PF13416">
    <property type="entry name" value="SBP_bac_8"/>
    <property type="match status" value="1"/>
</dbReference>
<sequence length="354" mass="39620">MKKTVSLLMAVLLLFVLLAGCAGGGERTLVVANWKGYGSDSEYAVEQFEKANNCKVVHQYYDSLEQMLTMIRQGGNGKIDVVLSNMAYTDTAKKEGLISAIDTSKLENYASLQESLKEVEDVVDEEGKVYGVPWMWGTTALGYNKEAVGKEIDSWSALWDEANQGKVTMFDDHITAVLVAAMYIGEEDPYNADLSKIEEALMALKKNCKLYWTSYDSFAKPYSAGEITMGPLWSGAATQLNATGVDVEYVYPKEGVVAWTDYWCMVEGTKNEDLAMKWIDWMSSEDFQKEYSSDLEGQPPVPANVKVQETLSDDVRKALYIDGDMPEKLYFQKAIPEETNQAWLDLWNKVKAAQ</sequence>
<keyword evidence="4" id="KW-0574">Periplasm</keyword>
<evidence type="ECO:0000256" key="2">
    <source>
        <dbReference type="ARBA" id="ARBA00022448"/>
    </source>
</evidence>